<reference evidence="3" key="1">
    <citation type="journal article" date="2019" name="Int. J. Syst. Evol. Microbiol.">
        <title>The Global Catalogue of Microorganisms (GCM) 10K type strain sequencing project: providing services to taxonomists for standard genome sequencing and annotation.</title>
        <authorList>
            <consortium name="The Broad Institute Genomics Platform"/>
            <consortium name="The Broad Institute Genome Sequencing Center for Infectious Disease"/>
            <person name="Wu L."/>
            <person name="Ma J."/>
        </authorList>
    </citation>
    <scope>NUCLEOTIDE SEQUENCE [LARGE SCALE GENOMIC DNA]</scope>
    <source>
        <strain evidence="3">CGMCC 1.16306</strain>
    </source>
</reference>
<gene>
    <name evidence="2" type="ORF">ACFO4N_14435</name>
</gene>
<feature type="transmembrane region" description="Helical" evidence="1">
    <location>
        <begin position="12"/>
        <end position="32"/>
    </location>
</feature>
<accession>A0ABV9GPH1</accession>
<name>A0ABV9GPH1_9BACL</name>
<dbReference type="EMBL" id="JBHSFW010000013">
    <property type="protein sequence ID" value="MFC4619907.1"/>
    <property type="molecule type" value="Genomic_DNA"/>
</dbReference>
<evidence type="ECO:0000313" key="3">
    <source>
        <dbReference type="Proteomes" id="UP001596022"/>
    </source>
</evidence>
<keyword evidence="3" id="KW-1185">Reference proteome</keyword>
<sequence length="73" mass="8409">MKTIFWFALSNLIMVEILLNMHGLMNFIFQHGLKQPEIIVISLVMILIPLVILFFIADETIRRVTGRPGGDLR</sequence>
<keyword evidence="1" id="KW-0812">Transmembrane</keyword>
<comment type="caution">
    <text evidence="2">The sequence shown here is derived from an EMBL/GenBank/DDBJ whole genome shotgun (WGS) entry which is preliminary data.</text>
</comment>
<evidence type="ECO:0000313" key="2">
    <source>
        <dbReference type="EMBL" id="MFC4619907.1"/>
    </source>
</evidence>
<dbReference type="Proteomes" id="UP001596022">
    <property type="component" value="Unassembled WGS sequence"/>
</dbReference>
<protein>
    <submittedName>
        <fullName evidence="2">Uncharacterized protein</fullName>
    </submittedName>
</protein>
<keyword evidence="1" id="KW-0472">Membrane</keyword>
<organism evidence="2 3">
    <name type="scientific">Camelliibacillus cellulosilyticus</name>
    <dbReference type="NCBI Taxonomy" id="2174486"/>
    <lineage>
        <taxon>Bacteria</taxon>
        <taxon>Bacillati</taxon>
        <taxon>Bacillota</taxon>
        <taxon>Bacilli</taxon>
        <taxon>Bacillales</taxon>
        <taxon>Sporolactobacillaceae</taxon>
        <taxon>Camelliibacillus</taxon>
    </lineage>
</organism>
<feature type="transmembrane region" description="Helical" evidence="1">
    <location>
        <begin position="38"/>
        <end position="57"/>
    </location>
</feature>
<evidence type="ECO:0000256" key="1">
    <source>
        <dbReference type="SAM" id="Phobius"/>
    </source>
</evidence>
<proteinExistence type="predicted"/>
<keyword evidence="1" id="KW-1133">Transmembrane helix</keyword>